<dbReference type="PANTHER" id="PTHR22093:SF0">
    <property type="entry name" value="LEUKOCYTE RECEPTOR CLUSTER MEMBER 1"/>
    <property type="match status" value="1"/>
</dbReference>
<dbReference type="InterPro" id="IPR019339">
    <property type="entry name" value="CIR_N_dom"/>
</dbReference>
<feature type="compositionally biased region" description="Basic and acidic residues" evidence="1">
    <location>
        <begin position="308"/>
        <end position="317"/>
    </location>
</feature>
<reference evidence="3" key="1">
    <citation type="submission" date="2023-03" db="EMBL/GenBank/DDBJ databases">
        <title>Emydomyces testavorans Genome Sequence.</title>
        <authorList>
            <person name="Hoyer L."/>
        </authorList>
    </citation>
    <scope>NUCLEOTIDE SEQUENCE</scope>
    <source>
        <strain evidence="3">16-2883</strain>
    </source>
</reference>
<feature type="compositionally biased region" description="Basic residues" evidence="1">
    <location>
        <begin position="318"/>
        <end position="329"/>
    </location>
</feature>
<organism evidence="3 4">
    <name type="scientific">Emydomyces testavorans</name>
    <dbReference type="NCBI Taxonomy" id="2070801"/>
    <lineage>
        <taxon>Eukaryota</taxon>
        <taxon>Fungi</taxon>
        <taxon>Dikarya</taxon>
        <taxon>Ascomycota</taxon>
        <taxon>Pezizomycotina</taxon>
        <taxon>Eurotiomycetes</taxon>
        <taxon>Eurotiomycetidae</taxon>
        <taxon>Onygenales</taxon>
        <taxon>Nannizziopsiaceae</taxon>
        <taxon>Emydomyces</taxon>
    </lineage>
</organism>
<gene>
    <name evidence="3" type="ORF">PRK78_000376</name>
</gene>
<keyword evidence="4" id="KW-1185">Reference proteome</keyword>
<proteinExistence type="predicted"/>
<feature type="region of interest" description="Disordered" evidence="1">
    <location>
        <begin position="196"/>
        <end position="361"/>
    </location>
</feature>
<evidence type="ECO:0000313" key="3">
    <source>
        <dbReference type="EMBL" id="WEW54949.1"/>
    </source>
</evidence>
<dbReference type="AlphaFoldDB" id="A0AAF0DBA7"/>
<feature type="domain" description="CBF1-interacting co-repressor CIR N-terminal" evidence="2">
    <location>
        <begin position="10"/>
        <end position="46"/>
    </location>
</feature>
<feature type="compositionally biased region" description="Basic and acidic residues" evidence="1">
    <location>
        <begin position="276"/>
        <end position="289"/>
    </location>
</feature>
<protein>
    <recommendedName>
        <fullName evidence="2">CBF1-interacting co-repressor CIR N-terminal domain-containing protein</fullName>
    </recommendedName>
</protein>
<evidence type="ECO:0000313" key="4">
    <source>
        <dbReference type="Proteomes" id="UP001219355"/>
    </source>
</evidence>
<evidence type="ECO:0000256" key="1">
    <source>
        <dbReference type="SAM" id="MobiDB-lite"/>
    </source>
</evidence>
<dbReference type="InterPro" id="IPR039875">
    <property type="entry name" value="LENG1-like"/>
</dbReference>
<feature type="compositionally biased region" description="Basic and acidic residues" evidence="1">
    <location>
        <begin position="206"/>
        <end position="220"/>
    </location>
</feature>
<sequence length="361" mass="42430">MPLHLLGKKSWNVYNRENIARVRRDEALAKVCEEEDERRVQGIDAERRIEILRGQRVSPSLSREDVPQDRGVTKAVAEGRHRKRRRLAGEDDTDRDIRLAREDVLLQTESSHERTLRKSTSDAPLLDASGHISLFPKEAAQHIEKNEDVEAEAAKKKQEYEDQYTMRFSNAAGYKQGMEAPWYSTGTHDLTVRSQEIPAKDVWGNEDPRRREREKMRIDANDPLAAMKRGVRQLREVEKERKQWEAERKRELDSLKWEDKDARRRRRKSQSYDSIDDFRLDEAPADEDKRKKHRSHRYLRGREHRSSRREGHSERHEHHSSRHGHKKGTRKEPPKQKHESEPSSSWAHAPGKKYSAQFAGL</sequence>
<dbReference type="PANTHER" id="PTHR22093">
    <property type="entry name" value="LEUKOCYTE RECEPTOR CLUSTER LRC MEMBER 1"/>
    <property type="match status" value="1"/>
</dbReference>
<feature type="compositionally biased region" description="Basic and acidic residues" evidence="1">
    <location>
        <begin position="233"/>
        <end position="262"/>
    </location>
</feature>
<dbReference type="SMART" id="SM01083">
    <property type="entry name" value="Cir_N"/>
    <property type="match status" value="1"/>
</dbReference>
<evidence type="ECO:0000259" key="2">
    <source>
        <dbReference type="SMART" id="SM01083"/>
    </source>
</evidence>
<dbReference type="Proteomes" id="UP001219355">
    <property type="component" value="Chromosome 1"/>
</dbReference>
<name>A0AAF0DBA7_9EURO</name>
<accession>A0AAF0DBA7</accession>
<feature type="compositionally biased region" description="Basic and acidic residues" evidence="1">
    <location>
        <begin position="330"/>
        <end position="341"/>
    </location>
</feature>
<feature type="compositionally biased region" description="Basic residues" evidence="1">
    <location>
        <begin position="290"/>
        <end position="307"/>
    </location>
</feature>
<dbReference type="EMBL" id="CP120627">
    <property type="protein sequence ID" value="WEW54949.1"/>
    <property type="molecule type" value="Genomic_DNA"/>
</dbReference>